<dbReference type="InterPro" id="IPR028983">
    <property type="entry name" value="PA2201-like_C"/>
</dbReference>
<accession>A0ABT5P1B3</accession>
<proteinExistence type="predicted"/>
<feature type="domain" description="PoNi N-terminal" evidence="1">
    <location>
        <begin position="9"/>
        <end position="126"/>
    </location>
</feature>
<dbReference type="InterPro" id="IPR015025">
    <property type="entry name" value="PoNi_C"/>
</dbReference>
<gene>
    <name evidence="3" type="ORF">M5G11_27345</name>
</gene>
<dbReference type="InterPro" id="IPR015024">
    <property type="entry name" value="PoNi_N"/>
</dbReference>
<name>A0ABT5P1B3_9PSED</name>
<evidence type="ECO:0000259" key="2">
    <source>
        <dbReference type="Pfam" id="PF08929"/>
    </source>
</evidence>
<evidence type="ECO:0000313" key="4">
    <source>
        <dbReference type="Proteomes" id="UP001148203"/>
    </source>
</evidence>
<dbReference type="EMBL" id="JAMDGY010000146">
    <property type="protein sequence ID" value="MDD0994241.1"/>
    <property type="molecule type" value="Genomic_DNA"/>
</dbReference>
<sequence length="258" mass="30135">MRNFDNTKREPLMQESAYRTSVKLKQGNYVEVDVIRYLAKKSKDYEKQRSISWSWVFSHLELLIQRYSGGEPIEDLGPFAEQVFAQFARHQQSFPDFCLQPQEPDAYQYILWLLALATLFDMPERIAHITSWISCAPNGTQDALLSRLFARVGAPLKAGEILHKRPYSELFSVLNSTGPEQQLHMSRYLKQWYSCLRRCYWHGRDKRPASGFFGYWAFEAGMVTLLWNIDDTPYRELPYYPKDLVDHARANHGATPQP</sequence>
<keyword evidence="4" id="KW-1185">Reference proteome</keyword>
<evidence type="ECO:0000259" key="1">
    <source>
        <dbReference type="Pfam" id="PF08928"/>
    </source>
</evidence>
<reference evidence="3 4" key="1">
    <citation type="submission" date="2022-05" db="EMBL/GenBank/DDBJ databases">
        <title>Novel Pseudomonas spp. Isolated from a Rainbow Trout Aquaculture Facility.</title>
        <authorList>
            <person name="Testerman T."/>
            <person name="Graf J."/>
        </authorList>
    </citation>
    <scope>NUCLEOTIDE SEQUENCE [LARGE SCALE GENOMIC DNA]</scope>
    <source>
        <strain evidence="3 4">ID681</strain>
    </source>
</reference>
<dbReference type="RefSeq" id="WP_273913448.1">
    <property type="nucleotide sequence ID" value="NZ_JAMDGX010000085.1"/>
</dbReference>
<comment type="caution">
    <text evidence="3">The sequence shown here is derived from an EMBL/GenBank/DDBJ whole genome shotgun (WGS) entry which is preliminary data.</text>
</comment>
<dbReference type="Pfam" id="PF08928">
    <property type="entry name" value="PoNi_N"/>
    <property type="match status" value="1"/>
</dbReference>
<protein>
    <submittedName>
        <fullName evidence="3">PoNi-like cognate immunity protein</fullName>
    </submittedName>
</protein>
<dbReference type="Pfam" id="PF08929">
    <property type="entry name" value="PoNi_C"/>
    <property type="match status" value="1"/>
</dbReference>
<dbReference type="SUPFAM" id="SSF140731">
    <property type="entry name" value="PA2201 C-terminal domain-like"/>
    <property type="match status" value="1"/>
</dbReference>
<dbReference type="Gene3D" id="1.10.3920.10">
    <property type="entry name" value="PA2201 C-terminal domain-like"/>
    <property type="match status" value="1"/>
</dbReference>
<evidence type="ECO:0000313" key="3">
    <source>
        <dbReference type="EMBL" id="MDD0994241.1"/>
    </source>
</evidence>
<dbReference type="Proteomes" id="UP001148203">
    <property type="component" value="Unassembled WGS sequence"/>
</dbReference>
<feature type="domain" description="PoNi C-terminal" evidence="2">
    <location>
        <begin position="141"/>
        <end position="244"/>
    </location>
</feature>
<organism evidence="3 4">
    <name type="scientific">Pseudomonas fontis</name>
    <dbReference type="NCBI Taxonomy" id="2942633"/>
    <lineage>
        <taxon>Bacteria</taxon>
        <taxon>Pseudomonadati</taxon>
        <taxon>Pseudomonadota</taxon>
        <taxon>Gammaproteobacteria</taxon>
        <taxon>Pseudomonadales</taxon>
        <taxon>Pseudomonadaceae</taxon>
        <taxon>Pseudomonas</taxon>
    </lineage>
</organism>